<feature type="domain" description="Competence protein CoiA-like N-terminal" evidence="2">
    <location>
        <begin position="2"/>
        <end position="40"/>
    </location>
</feature>
<dbReference type="InterPro" id="IPR057253">
    <property type="entry name" value="CoiA-like_N"/>
</dbReference>
<evidence type="ECO:0000313" key="4">
    <source>
        <dbReference type="Proteomes" id="UP001549104"/>
    </source>
</evidence>
<protein>
    <submittedName>
        <fullName evidence="3">Competence protein CoiA</fullName>
    </submittedName>
</protein>
<organism evidence="3 4">
    <name type="scientific">Sporosarcina psychrophila</name>
    <name type="common">Bacillus psychrophilus</name>
    <dbReference type="NCBI Taxonomy" id="1476"/>
    <lineage>
        <taxon>Bacteria</taxon>
        <taxon>Bacillati</taxon>
        <taxon>Bacillota</taxon>
        <taxon>Bacilli</taxon>
        <taxon>Bacillales</taxon>
        <taxon>Caryophanaceae</taxon>
        <taxon>Sporosarcina</taxon>
    </lineage>
</organism>
<accession>A0ABV2K776</accession>
<keyword evidence="4" id="KW-1185">Reference proteome</keyword>
<sequence>MRKWRKLRSFFCPQCNFPVQLKVGDIIIPHFAHLKDSTCLTLFSEGESYSHLQGKQQLYAFFQKHAELVELEPFLRMLSQRPDILITTQSESIAVEFQCSTIPITDVEARSAGYRSIDMKPIWILHTPAKFSSLPVGVGTFDFSRFHESFLTHTSPEGYFLLTYNPQTERFHYFTSLIHVAGKRYIGIHRTLPLSMQIFPFARPKTPTEQEIYRYVTLYLSIRNQFIQSRILLNKRGVNNPFLRMCYELRVIPTNLPKWIGLPVLFSESFREHDCEWQLAFLYYLRRKGISVRTISRSQVRKYVSLLEEPSEAKGKACIAYRDFLISATVDSCQNRTVIDEEKIIQLISERLLAKRYEN</sequence>
<evidence type="ECO:0000259" key="2">
    <source>
        <dbReference type="Pfam" id="PF25164"/>
    </source>
</evidence>
<dbReference type="Proteomes" id="UP001549104">
    <property type="component" value="Unassembled WGS sequence"/>
</dbReference>
<dbReference type="Pfam" id="PF06054">
    <property type="entry name" value="CoiA_nuc"/>
    <property type="match status" value="1"/>
</dbReference>
<gene>
    <name evidence="3" type="ORF">ABIC55_000952</name>
</gene>
<dbReference type="Pfam" id="PF25164">
    <property type="entry name" value="CoiA_N"/>
    <property type="match status" value="1"/>
</dbReference>
<dbReference type="PIRSF" id="PIRSF007487">
    <property type="entry name" value="Competence-induced_CoiA_bac"/>
    <property type="match status" value="1"/>
</dbReference>
<dbReference type="InterPro" id="IPR010330">
    <property type="entry name" value="CoiA_nuc"/>
</dbReference>
<evidence type="ECO:0000259" key="1">
    <source>
        <dbReference type="Pfam" id="PF06054"/>
    </source>
</evidence>
<proteinExistence type="predicted"/>
<dbReference type="InterPro" id="IPR021176">
    <property type="entry name" value="Competence-induced_CoiA"/>
</dbReference>
<evidence type="ECO:0000313" key="3">
    <source>
        <dbReference type="EMBL" id="MET3655868.1"/>
    </source>
</evidence>
<reference evidence="3 4" key="1">
    <citation type="submission" date="2024-06" db="EMBL/GenBank/DDBJ databases">
        <title>Sorghum-associated microbial communities from plants grown in Nebraska, USA.</title>
        <authorList>
            <person name="Schachtman D."/>
        </authorList>
    </citation>
    <scope>NUCLEOTIDE SEQUENCE [LARGE SCALE GENOMIC DNA]</scope>
    <source>
        <strain evidence="3 4">1288</strain>
    </source>
</reference>
<name>A0ABV2K776_SPOPS</name>
<feature type="domain" description="Competence protein CoiA nuclease-like" evidence="1">
    <location>
        <begin position="47"/>
        <end position="195"/>
    </location>
</feature>
<comment type="caution">
    <text evidence="3">The sequence shown here is derived from an EMBL/GenBank/DDBJ whole genome shotgun (WGS) entry which is preliminary data.</text>
</comment>
<dbReference type="EMBL" id="JBEPME010000001">
    <property type="protein sequence ID" value="MET3655868.1"/>
    <property type="molecule type" value="Genomic_DNA"/>
</dbReference>